<proteinExistence type="predicted"/>
<evidence type="ECO:0000256" key="1">
    <source>
        <dbReference type="SAM" id="MobiDB-lite"/>
    </source>
</evidence>
<feature type="region of interest" description="Disordered" evidence="1">
    <location>
        <begin position="121"/>
        <end position="151"/>
    </location>
</feature>
<accession>A0A8W7NZZ3</accession>
<protein>
    <submittedName>
        <fullName evidence="2">Uncharacterized protein</fullName>
    </submittedName>
</protein>
<feature type="region of interest" description="Disordered" evidence="1">
    <location>
        <begin position="264"/>
        <end position="292"/>
    </location>
</feature>
<sequence length="380" mass="41498">MKHIFFKLTEGLTNLKQGEDGWVGVLAEELRVLERLAQELARHEVVRVLDARHDDLGRRFRLRHDRRYARLPDRLDARQRFGEVVGGRHGRRGRRVTFLREQGGPQHRARLGLDRERAEGRLGPLARPCPPGQRNRQQRQRLDGFGREGPPGVGRGAADGSLLLQQQPGVQIVGLVLAAQRVLQLDRVLVVVRAVVPIEVVVGAAAAPVGAVAGGAAVRAVARIGRVGVEGGEAGRVARTQLLLVRHRQLLQCVVREPSVGGVMRRGDGVPGRRRHHRLVEGGGGRGRRCGRWGGEMAPAERKVRPHPGQVGLNLRQRLAARVRHVPEGGDGRDHPQHDRGNVVGGNDALVVAGGHWVAAAGRLLYPEQRVAHGDAVVLE</sequence>
<dbReference type="AlphaFoldDB" id="A0A8W7NZZ3"/>
<reference evidence="2" key="1">
    <citation type="submission" date="2022-08" db="UniProtKB">
        <authorList>
            <consortium name="EnsemblMetazoa"/>
        </authorList>
    </citation>
    <scope>IDENTIFICATION</scope>
</reference>
<name>A0A8W7NZZ3_ANOCL</name>
<evidence type="ECO:0000313" key="2">
    <source>
        <dbReference type="EnsemblMetazoa" id="ACOM023418-PA.1"/>
    </source>
</evidence>
<dbReference type="Proteomes" id="UP000075882">
    <property type="component" value="Unassembled WGS sequence"/>
</dbReference>
<dbReference type="EnsemblMetazoa" id="ACOM023418-RA">
    <property type="protein sequence ID" value="ACOM023418-PA.1"/>
    <property type="gene ID" value="ACOM023418"/>
</dbReference>
<organism evidence="2">
    <name type="scientific">Anopheles coluzzii</name>
    <name type="common">African malaria mosquito</name>
    <dbReference type="NCBI Taxonomy" id="1518534"/>
    <lineage>
        <taxon>Eukaryota</taxon>
        <taxon>Metazoa</taxon>
        <taxon>Ecdysozoa</taxon>
        <taxon>Arthropoda</taxon>
        <taxon>Hexapoda</taxon>
        <taxon>Insecta</taxon>
        <taxon>Pterygota</taxon>
        <taxon>Neoptera</taxon>
        <taxon>Endopterygota</taxon>
        <taxon>Diptera</taxon>
        <taxon>Nematocera</taxon>
        <taxon>Culicoidea</taxon>
        <taxon>Culicidae</taxon>
        <taxon>Anophelinae</taxon>
        <taxon>Anopheles</taxon>
    </lineage>
</organism>